<dbReference type="SMART" id="SM00849">
    <property type="entry name" value="Lactamase_B"/>
    <property type="match status" value="1"/>
</dbReference>
<evidence type="ECO:0000256" key="1">
    <source>
        <dbReference type="ARBA" id="ARBA00001947"/>
    </source>
</evidence>
<comment type="cofactor">
    <cofactor evidence="1">
        <name>Zn(2+)</name>
        <dbReference type="ChEBI" id="CHEBI:29105"/>
    </cofactor>
</comment>
<comment type="caution">
    <text evidence="6">The sequence shown here is derived from an EMBL/GenBank/DDBJ whole genome shotgun (WGS) entry which is preliminary data.</text>
</comment>
<dbReference type="SUPFAM" id="SSF56281">
    <property type="entry name" value="Metallo-hydrolase/oxidoreductase"/>
    <property type="match status" value="1"/>
</dbReference>
<keyword evidence="2" id="KW-0479">Metal-binding</keyword>
<dbReference type="CDD" id="cd06262">
    <property type="entry name" value="metallo-hydrolase-like_MBL-fold"/>
    <property type="match status" value="1"/>
</dbReference>
<keyword evidence="3 6" id="KW-0378">Hydrolase</keyword>
<accession>A0A839RV85</accession>
<evidence type="ECO:0000256" key="3">
    <source>
        <dbReference type="ARBA" id="ARBA00022801"/>
    </source>
</evidence>
<dbReference type="InterPro" id="IPR036866">
    <property type="entry name" value="RibonucZ/Hydroxyglut_hydro"/>
</dbReference>
<evidence type="ECO:0000313" key="6">
    <source>
        <dbReference type="EMBL" id="MBB3039954.1"/>
    </source>
</evidence>
<feature type="domain" description="Metallo-beta-lactamase" evidence="5">
    <location>
        <begin position="12"/>
        <end position="203"/>
    </location>
</feature>
<dbReference type="InterPro" id="IPR001279">
    <property type="entry name" value="Metallo-B-lactamas"/>
</dbReference>
<name>A0A839RV85_9ACTN</name>
<protein>
    <submittedName>
        <fullName evidence="6">Hydroxyacylglutathione hydrolase</fullName>
        <ecNumber evidence="6">3.1.2.6</ecNumber>
    </submittedName>
</protein>
<dbReference type="Proteomes" id="UP000567922">
    <property type="component" value="Unassembled WGS sequence"/>
</dbReference>
<dbReference type="GO" id="GO:0046872">
    <property type="term" value="F:metal ion binding"/>
    <property type="evidence" value="ECO:0007669"/>
    <property type="project" value="UniProtKB-KW"/>
</dbReference>
<reference evidence="6 7" key="1">
    <citation type="submission" date="2020-08" db="EMBL/GenBank/DDBJ databases">
        <title>Sequencing the genomes of 1000 actinobacteria strains.</title>
        <authorList>
            <person name="Klenk H.-P."/>
        </authorList>
    </citation>
    <scope>NUCLEOTIDE SEQUENCE [LARGE SCALE GENOMIC DNA]</scope>
    <source>
        <strain evidence="6 7">DSM 45258</strain>
    </source>
</reference>
<dbReference type="OrthoDB" id="9802991at2"/>
<dbReference type="RefSeq" id="WP_064438743.1">
    <property type="nucleotide sequence ID" value="NZ_BDDI01000002.1"/>
</dbReference>
<keyword evidence="4" id="KW-0862">Zinc</keyword>
<evidence type="ECO:0000259" key="5">
    <source>
        <dbReference type="SMART" id="SM00849"/>
    </source>
</evidence>
<proteinExistence type="predicted"/>
<sequence length="223" mass="23888">MRVMGFPAGMFQTNCYVVALDDKAECVVIDPGQEALEPLKQVFSQHSCEPVAVLLTHGHLDHTWTAQPLCDEYGIPAFIHPDDREMLATPSVGLGPQLSGFVQDSDFTEPGTVKDLTDGEKIELAGIEFAIDHTPGHTRGSVVARVQVETGEGSRQIAFTGDTLFAGSVGRSDLPGGSHEQLLASIADKLLPLGDDTMILPGHGDTSTIGRERAANPFLQDIR</sequence>
<keyword evidence="7" id="KW-1185">Reference proteome</keyword>
<dbReference type="Gene3D" id="3.60.15.10">
    <property type="entry name" value="Ribonuclease Z/Hydroxyacylglutathione hydrolase-like"/>
    <property type="match status" value="1"/>
</dbReference>
<dbReference type="Pfam" id="PF00753">
    <property type="entry name" value="Lactamase_B"/>
    <property type="match status" value="1"/>
</dbReference>
<dbReference type="PANTHER" id="PTHR46233">
    <property type="entry name" value="HYDROXYACYLGLUTATHIONE HYDROLASE GLOC"/>
    <property type="match status" value="1"/>
</dbReference>
<evidence type="ECO:0000256" key="4">
    <source>
        <dbReference type="ARBA" id="ARBA00022833"/>
    </source>
</evidence>
<dbReference type="PANTHER" id="PTHR46233:SF3">
    <property type="entry name" value="HYDROXYACYLGLUTATHIONE HYDROLASE GLOC"/>
    <property type="match status" value="1"/>
</dbReference>
<dbReference type="EMBL" id="JACHWS010000005">
    <property type="protein sequence ID" value="MBB3039954.1"/>
    <property type="molecule type" value="Genomic_DNA"/>
</dbReference>
<evidence type="ECO:0000313" key="7">
    <source>
        <dbReference type="Proteomes" id="UP000567922"/>
    </source>
</evidence>
<dbReference type="AlphaFoldDB" id="A0A839RV85"/>
<gene>
    <name evidence="6" type="ORF">FHU29_004444</name>
</gene>
<evidence type="ECO:0000256" key="2">
    <source>
        <dbReference type="ARBA" id="ARBA00022723"/>
    </source>
</evidence>
<dbReference type="InterPro" id="IPR051453">
    <property type="entry name" value="MBL_Glyoxalase_II"/>
</dbReference>
<dbReference type="EC" id="3.1.2.6" evidence="6"/>
<organism evidence="6 7">
    <name type="scientific">Hoyosella altamirensis</name>
    <dbReference type="NCBI Taxonomy" id="616997"/>
    <lineage>
        <taxon>Bacteria</taxon>
        <taxon>Bacillati</taxon>
        <taxon>Actinomycetota</taxon>
        <taxon>Actinomycetes</taxon>
        <taxon>Mycobacteriales</taxon>
        <taxon>Hoyosellaceae</taxon>
        <taxon>Hoyosella</taxon>
    </lineage>
</organism>
<dbReference type="GO" id="GO:0004416">
    <property type="term" value="F:hydroxyacylglutathione hydrolase activity"/>
    <property type="evidence" value="ECO:0007669"/>
    <property type="project" value="UniProtKB-EC"/>
</dbReference>